<gene>
    <name evidence="5" type="ORF">J2Z37_002279</name>
</gene>
<sequence length="753" mass="86679">MKDPIYEIELDEIELCEMEPYKHSLDHLSDELIRLDIVLEIEMQRMKKLLRQDPTTEAFRGIFMSSSEAQALLDDDEPFPEFTSDQKLMLQRLEQGIASRLELTRKKGLSLPLLHLKNSFHLSDLDIRMLIVAIAPHVNRKYLKLFAYLQEDMTSQYLTIDHMLRLCCTNSEERRQAVARLTSASNGIRAFLAMPKLDNSSPTSSLLLSPIRLQERMVYYILGLDWHDERILPHLKLYPTDENTLPLLIDQKQQEHMFQYSKQYQGAATPLVWMLHGPSGCGKTHQARHLCGRLGRSLLEWDLFYAPEEEFAFLEAVDRVLLEAKLLDAVPAFDRIHLFQSSAHDQRTASKDLRQEWLLNRLGTWDGMVFLFGEEKFKPILLPTSMKWIDIPLFIPGIGERQKLWRTITKDTFPITDADAGLLAVKFRFPTGKIMAAVEEAKKQEVWRDITAEPHIPRPSNTQILHQSAYQLISHRLKDKAVKMEARFGWEDLILPPETIQLLRQACSRLQHRHTVMYRWGFDRKMAYGKGISMLFTGPPGTGKTMSAMVIAREMDAELYRIDLSRVVSKYIGETEKNLSDIFEQARLSGAILFFDEADALFGKRSEVKDSHDKYANMETSYLLQKMEEYDGLTILATNFSQNLDEAFTRRIQFIIKYPFPDAVQREQLWRSAFPSQLPVEEIDFAFLAQTFDLAGGPIKNIVLTASFLAASEGVPVSMKQLIEGAMQEYKKTGKLLLKDRLGPYADYVSSPI</sequence>
<dbReference type="SUPFAM" id="SSF52540">
    <property type="entry name" value="P-loop containing nucleoside triphosphate hydrolases"/>
    <property type="match status" value="2"/>
</dbReference>
<dbReference type="Proteomes" id="UP001519343">
    <property type="component" value="Unassembled WGS sequence"/>
</dbReference>
<dbReference type="InterPro" id="IPR027417">
    <property type="entry name" value="P-loop_NTPase"/>
</dbReference>
<keyword evidence="3" id="KW-0067">ATP-binding</keyword>
<name>A0ABS4GPT4_9BACL</name>
<proteinExistence type="inferred from homology"/>
<dbReference type="Pfam" id="PF00004">
    <property type="entry name" value="AAA"/>
    <property type="match status" value="1"/>
</dbReference>
<protein>
    <submittedName>
        <fullName evidence="5">DNA polymerase III delta prime subunit</fullName>
    </submittedName>
</protein>
<dbReference type="InterPro" id="IPR050221">
    <property type="entry name" value="26S_Proteasome_ATPase"/>
</dbReference>
<dbReference type="SMART" id="SM00382">
    <property type="entry name" value="AAA"/>
    <property type="match status" value="2"/>
</dbReference>
<dbReference type="Pfam" id="PF22977">
    <property type="entry name" value="WHD"/>
    <property type="match status" value="1"/>
</dbReference>
<dbReference type="RefSeq" id="WP_209810323.1">
    <property type="nucleotide sequence ID" value="NZ_JAGGKT010000005.1"/>
</dbReference>
<reference evidence="5 6" key="1">
    <citation type="submission" date="2021-03" db="EMBL/GenBank/DDBJ databases">
        <title>Genomic Encyclopedia of Type Strains, Phase IV (KMG-IV): sequencing the most valuable type-strain genomes for metagenomic binning, comparative biology and taxonomic classification.</title>
        <authorList>
            <person name="Goeker M."/>
        </authorList>
    </citation>
    <scope>NUCLEOTIDE SEQUENCE [LARGE SCALE GENOMIC DNA]</scope>
    <source>
        <strain evidence="5 6">DSM 24738</strain>
    </source>
</reference>
<evidence type="ECO:0000259" key="4">
    <source>
        <dbReference type="SMART" id="SM00382"/>
    </source>
</evidence>
<evidence type="ECO:0000256" key="1">
    <source>
        <dbReference type="ARBA" id="ARBA00006914"/>
    </source>
</evidence>
<dbReference type="InterPro" id="IPR003593">
    <property type="entry name" value="AAA+_ATPase"/>
</dbReference>
<dbReference type="Gene3D" id="3.40.50.300">
    <property type="entry name" value="P-loop containing nucleotide triphosphate hydrolases"/>
    <property type="match status" value="2"/>
</dbReference>
<evidence type="ECO:0000256" key="2">
    <source>
        <dbReference type="ARBA" id="ARBA00022741"/>
    </source>
</evidence>
<accession>A0ABS4GPT4</accession>
<evidence type="ECO:0000256" key="3">
    <source>
        <dbReference type="ARBA" id="ARBA00022840"/>
    </source>
</evidence>
<keyword evidence="6" id="KW-1185">Reference proteome</keyword>
<feature type="domain" description="AAA+ ATPase" evidence="4">
    <location>
        <begin position="530"/>
        <end position="660"/>
    </location>
</feature>
<comment type="similarity">
    <text evidence="1">Belongs to the AAA ATPase family.</text>
</comment>
<dbReference type="InterPro" id="IPR003959">
    <property type="entry name" value="ATPase_AAA_core"/>
</dbReference>
<dbReference type="EMBL" id="JAGGKT010000005">
    <property type="protein sequence ID" value="MBP1932278.1"/>
    <property type="molecule type" value="Genomic_DNA"/>
</dbReference>
<dbReference type="InterPro" id="IPR054472">
    <property type="entry name" value="WHD"/>
</dbReference>
<dbReference type="PANTHER" id="PTHR23073">
    <property type="entry name" value="26S PROTEASOME REGULATORY SUBUNIT"/>
    <property type="match status" value="1"/>
</dbReference>
<feature type="domain" description="AAA+ ATPase" evidence="4">
    <location>
        <begin position="269"/>
        <end position="433"/>
    </location>
</feature>
<evidence type="ECO:0000313" key="5">
    <source>
        <dbReference type="EMBL" id="MBP1932278.1"/>
    </source>
</evidence>
<comment type="caution">
    <text evidence="5">The sequence shown here is derived from an EMBL/GenBank/DDBJ whole genome shotgun (WGS) entry which is preliminary data.</text>
</comment>
<evidence type="ECO:0000313" key="6">
    <source>
        <dbReference type="Proteomes" id="UP001519343"/>
    </source>
</evidence>
<organism evidence="5 6">
    <name type="scientific">Ammoniphilus resinae</name>
    <dbReference type="NCBI Taxonomy" id="861532"/>
    <lineage>
        <taxon>Bacteria</taxon>
        <taxon>Bacillati</taxon>
        <taxon>Bacillota</taxon>
        <taxon>Bacilli</taxon>
        <taxon>Bacillales</taxon>
        <taxon>Paenibacillaceae</taxon>
        <taxon>Aneurinibacillus group</taxon>
        <taxon>Ammoniphilus</taxon>
    </lineage>
</organism>
<dbReference type="CDD" id="cd19481">
    <property type="entry name" value="RecA-like_protease"/>
    <property type="match status" value="1"/>
</dbReference>
<keyword evidence="2" id="KW-0547">Nucleotide-binding</keyword>